<dbReference type="InterPro" id="IPR008844">
    <property type="entry name" value="Spore_GerAC-like"/>
</dbReference>
<feature type="domain" description="Spore germination GerAC-like C-terminal" evidence="8">
    <location>
        <begin position="203"/>
        <end position="351"/>
    </location>
</feature>
<dbReference type="InterPro" id="IPR057336">
    <property type="entry name" value="GerAC_N"/>
</dbReference>
<keyword evidence="5" id="KW-0472">Membrane</keyword>
<evidence type="ECO:0000259" key="8">
    <source>
        <dbReference type="Pfam" id="PF05504"/>
    </source>
</evidence>
<evidence type="ECO:0000256" key="1">
    <source>
        <dbReference type="ARBA" id="ARBA00004635"/>
    </source>
</evidence>
<evidence type="ECO:0000313" key="11">
    <source>
        <dbReference type="Proteomes" id="UP001139011"/>
    </source>
</evidence>
<dbReference type="EMBL" id="JAIWJX010000002">
    <property type="protein sequence ID" value="MCK6258194.1"/>
    <property type="molecule type" value="Genomic_DNA"/>
</dbReference>
<dbReference type="GO" id="GO:0009847">
    <property type="term" value="P:spore germination"/>
    <property type="evidence" value="ECO:0007669"/>
    <property type="project" value="InterPro"/>
</dbReference>
<dbReference type="RefSeq" id="WP_248253534.1">
    <property type="nucleotide sequence ID" value="NZ_JAIWJX010000002.1"/>
</dbReference>
<evidence type="ECO:0000256" key="7">
    <source>
        <dbReference type="ARBA" id="ARBA00023288"/>
    </source>
</evidence>
<dbReference type="NCBIfam" id="TIGR02887">
    <property type="entry name" value="spore_ger_x_C"/>
    <property type="match status" value="1"/>
</dbReference>
<dbReference type="AlphaFoldDB" id="A0A9X1XIR0"/>
<dbReference type="PANTHER" id="PTHR35789:SF1">
    <property type="entry name" value="SPORE GERMINATION PROTEIN B3"/>
    <property type="match status" value="1"/>
</dbReference>
<dbReference type="PANTHER" id="PTHR35789">
    <property type="entry name" value="SPORE GERMINATION PROTEIN B3"/>
    <property type="match status" value="1"/>
</dbReference>
<evidence type="ECO:0000256" key="4">
    <source>
        <dbReference type="ARBA" id="ARBA00022729"/>
    </source>
</evidence>
<accession>A0A9X1XIR0</accession>
<evidence type="ECO:0000256" key="6">
    <source>
        <dbReference type="ARBA" id="ARBA00023139"/>
    </source>
</evidence>
<dbReference type="Pfam" id="PF05504">
    <property type="entry name" value="Spore_GerAC"/>
    <property type="match status" value="1"/>
</dbReference>
<gene>
    <name evidence="10" type="ORF">LCY76_16590</name>
</gene>
<sequence length="352" mass="40503">MKKNKRYKLLIVFMSIILLCGCWDIKDINKRTIPLVLGISKEDGKEYKLTLQIPIPNKDSKISRIVTGKGETIASVLGQMRTNSEDAVDYSQIRLIVIQNNLAHNQQEFKGLIKFLMDSEEIPSRALVAITDENVENVLSNINDKLGVHASSIYDYFNKGAGWAPEIFSTPIWEVYRSPFLYTRDIAVPVVRSGKDTVLIFEGSDILKKGKIVERISPDEYQLINVFQNENKKGKGKIESLGFASIMITNSSIQNITSMKGNQPLVSSDLNLKIHILERKEGITDHMIQKELEKITEKRFYHILKQTQRSHTDIFGFGQQFHHLISYHELKDWRNEYYPKLRVDFEVHANME</sequence>
<dbReference type="Proteomes" id="UP001139011">
    <property type="component" value="Unassembled WGS sequence"/>
</dbReference>
<comment type="caution">
    <text evidence="10">The sequence shown here is derived from an EMBL/GenBank/DDBJ whole genome shotgun (WGS) entry which is preliminary data.</text>
</comment>
<evidence type="ECO:0000259" key="9">
    <source>
        <dbReference type="Pfam" id="PF25198"/>
    </source>
</evidence>
<dbReference type="Pfam" id="PF25198">
    <property type="entry name" value="Spore_GerAC_N"/>
    <property type="match status" value="1"/>
</dbReference>
<dbReference type="Gene3D" id="3.30.300.210">
    <property type="entry name" value="Nutrient germinant receptor protein C, domain 3"/>
    <property type="match status" value="1"/>
</dbReference>
<dbReference type="PROSITE" id="PS51257">
    <property type="entry name" value="PROKAR_LIPOPROTEIN"/>
    <property type="match status" value="1"/>
</dbReference>
<dbReference type="InterPro" id="IPR038501">
    <property type="entry name" value="Spore_GerAC_C_sf"/>
</dbReference>
<protein>
    <submittedName>
        <fullName evidence="10">Ger(X)C family spore germination protein</fullName>
    </submittedName>
</protein>
<keyword evidence="11" id="KW-1185">Reference proteome</keyword>
<keyword evidence="7" id="KW-0449">Lipoprotein</keyword>
<evidence type="ECO:0000256" key="5">
    <source>
        <dbReference type="ARBA" id="ARBA00023136"/>
    </source>
</evidence>
<dbReference type="InterPro" id="IPR046953">
    <property type="entry name" value="Spore_GerAC-like_C"/>
</dbReference>
<evidence type="ECO:0000256" key="3">
    <source>
        <dbReference type="ARBA" id="ARBA00022544"/>
    </source>
</evidence>
<proteinExistence type="inferred from homology"/>
<organism evidence="10 11">
    <name type="scientific">Fictibacillus marinisediminis</name>
    <dbReference type="NCBI Taxonomy" id="2878389"/>
    <lineage>
        <taxon>Bacteria</taxon>
        <taxon>Bacillati</taxon>
        <taxon>Bacillota</taxon>
        <taxon>Bacilli</taxon>
        <taxon>Bacillales</taxon>
        <taxon>Fictibacillaceae</taxon>
        <taxon>Fictibacillus</taxon>
    </lineage>
</organism>
<feature type="domain" description="Spore germination protein N-terminal" evidence="9">
    <location>
        <begin position="24"/>
        <end position="192"/>
    </location>
</feature>
<comment type="subcellular location">
    <subcellularLocation>
        <location evidence="1">Membrane</location>
        <topology evidence="1">Lipid-anchor</topology>
    </subcellularLocation>
</comment>
<name>A0A9X1XIR0_9BACL</name>
<dbReference type="GO" id="GO:0016020">
    <property type="term" value="C:membrane"/>
    <property type="evidence" value="ECO:0007669"/>
    <property type="project" value="UniProtKB-SubCell"/>
</dbReference>
<keyword evidence="3" id="KW-0309">Germination</keyword>
<keyword evidence="6" id="KW-0564">Palmitate</keyword>
<keyword evidence="4" id="KW-0732">Signal</keyword>
<comment type="similarity">
    <text evidence="2">Belongs to the GerABKC lipoprotein family.</text>
</comment>
<evidence type="ECO:0000313" key="10">
    <source>
        <dbReference type="EMBL" id="MCK6258194.1"/>
    </source>
</evidence>
<reference evidence="10" key="1">
    <citation type="submission" date="2021-09" db="EMBL/GenBank/DDBJ databases">
        <title>Genome analysis of Fictibacillus sp. KIGAM418 isolated from marine sediment.</title>
        <authorList>
            <person name="Seo M.-J."/>
            <person name="Cho E.-S."/>
            <person name="Hwang C.Y."/>
        </authorList>
    </citation>
    <scope>NUCLEOTIDE SEQUENCE</scope>
    <source>
        <strain evidence="10">KIGAM418</strain>
    </source>
</reference>
<evidence type="ECO:0000256" key="2">
    <source>
        <dbReference type="ARBA" id="ARBA00007886"/>
    </source>
</evidence>